<dbReference type="InterPro" id="IPR015867">
    <property type="entry name" value="N-reg_PII/ATP_PRibTrfase_C"/>
</dbReference>
<gene>
    <name evidence="2" type="primary">cutA</name>
    <name evidence="2" type="ORF">P8935_08660</name>
</gene>
<comment type="similarity">
    <text evidence="1">Belongs to the CutA family.</text>
</comment>
<dbReference type="InterPro" id="IPR004323">
    <property type="entry name" value="Ion_tolerance_CutA"/>
</dbReference>
<dbReference type="Pfam" id="PF03091">
    <property type="entry name" value="CutA1"/>
    <property type="match status" value="1"/>
</dbReference>
<sequence>MPESNPQARIVLTTESTLDEANKLGRTLVEERLVACATLLPVVQSIYHWKDQLQSAPETMILLKTSSEKLEALEARLRELHSYRLPEFLVIPVEHGSGPYLEWLFASLAPSK</sequence>
<dbReference type="GO" id="GO:0005507">
    <property type="term" value="F:copper ion binding"/>
    <property type="evidence" value="ECO:0007669"/>
    <property type="project" value="TreeGrafter"/>
</dbReference>
<dbReference type="SUPFAM" id="SSF54913">
    <property type="entry name" value="GlnB-like"/>
    <property type="match status" value="1"/>
</dbReference>
<evidence type="ECO:0000313" key="2">
    <source>
        <dbReference type="EMBL" id="XBH19374.1"/>
    </source>
</evidence>
<dbReference type="GO" id="GO:0010038">
    <property type="term" value="P:response to metal ion"/>
    <property type="evidence" value="ECO:0007669"/>
    <property type="project" value="InterPro"/>
</dbReference>
<dbReference type="PANTHER" id="PTHR23419:SF8">
    <property type="entry name" value="FI09726P"/>
    <property type="match status" value="1"/>
</dbReference>
<organism evidence="2">
    <name type="scientific">Telmatobacter sp. DSM 110680</name>
    <dbReference type="NCBI Taxonomy" id="3036704"/>
    <lineage>
        <taxon>Bacteria</taxon>
        <taxon>Pseudomonadati</taxon>
        <taxon>Acidobacteriota</taxon>
        <taxon>Terriglobia</taxon>
        <taxon>Terriglobales</taxon>
        <taxon>Acidobacteriaceae</taxon>
        <taxon>Telmatobacter</taxon>
    </lineage>
</organism>
<accession>A0AAU7DPY4</accession>
<dbReference type="RefSeq" id="WP_348264591.1">
    <property type="nucleotide sequence ID" value="NZ_CP121196.1"/>
</dbReference>
<proteinExistence type="inferred from homology"/>
<protein>
    <submittedName>
        <fullName evidence="2">Divalent-cation tolerance protein CutA</fullName>
    </submittedName>
</protein>
<dbReference type="PANTHER" id="PTHR23419">
    <property type="entry name" value="DIVALENT CATION TOLERANCE CUTA-RELATED"/>
    <property type="match status" value="1"/>
</dbReference>
<dbReference type="InterPro" id="IPR011322">
    <property type="entry name" value="N-reg_PII-like_a/b"/>
</dbReference>
<reference evidence="2" key="1">
    <citation type="submission" date="2023-03" db="EMBL/GenBank/DDBJ databases">
        <title>Edaphobacter sp.</title>
        <authorList>
            <person name="Huber K.J."/>
            <person name="Papendorf J."/>
            <person name="Pilke C."/>
            <person name="Bunk B."/>
            <person name="Sproeer C."/>
            <person name="Pester M."/>
        </authorList>
    </citation>
    <scope>NUCLEOTIDE SEQUENCE</scope>
    <source>
        <strain evidence="2">DSM 110680</strain>
    </source>
</reference>
<dbReference type="Gene3D" id="3.30.70.120">
    <property type="match status" value="1"/>
</dbReference>
<evidence type="ECO:0000256" key="1">
    <source>
        <dbReference type="ARBA" id="ARBA00010169"/>
    </source>
</evidence>
<name>A0AAU7DPY4_9BACT</name>
<dbReference type="AlphaFoldDB" id="A0AAU7DPY4"/>
<dbReference type="EMBL" id="CP121196">
    <property type="protein sequence ID" value="XBH19374.1"/>
    <property type="molecule type" value="Genomic_DNA"/>
</dbReference>